<accession>A0ACC1CGI7</accession>
<name>A0ACC1CGI7_9NEOP</name>
<organism evidence="1 2">
    <name type="scientific">Dendrolimus kikuchii</name>
    <dbReference type="NCBI Taxonomy" id="765133"/>
    <lineage>
        <taxon>Eukaryota</taxon>
        <taxon>Metazoa</taxon>
        <taxon>Ecdysozoa</taxon>
        <taxon>Arthropoda</taxon>
        <taxon>Hexapoda</taxon>
        <taxon>Insecta</taxon>
        <taxon>Pterygota</taxon>
        <taxon>Neoptera</taxon>
        <taxon>Endopterygota</taxon>
        <taxon>Lepidoptera</taxon>
        <taxon>Glossata</taxon>
        <taxon>Ditrysia</taxon>
        <taxon>Bombycoidea</taxon>
        <taxon>Lasiocampidae</taxon>
        <taxon>Dendrolimus</taxon>
    </lineage>
</organism>
<sequence length="333" mass="37589">MWSAFLTSYILTYALSKNIILENNTSTSMFHEQQIIFSAGFNISRILVPADGNKYLQPDTSEIPSVFFTVVDPKLEGGSCIYVLEGFVSFEILEGGRDTTADYSFDNTIYFGAKDGLYKYHPDSLSAKKYGLFRDDIIQLQKANGTDEIYILTADNKIYKIERNGTVKTRISDVVCATEFVLDTSNNLYYVSCDLKMLNIVRRDGAVINLANSILIEVKDLVLLRPAFVMEESIPILGDGFLYIVNSNGSCDKKDFYINDKPSALSIDTALYVVAALKGKIYEFNVMDVLLRSMFGVSSEWPRDITKIIMLIIENTRDGLFEFYRNLSKPDDI</sequence>
<evidence type="ECO:0000313" key="1">
    <source>
        <dbReference type="EMBL" id="KAJ0170592.1"/>
    </source>
</evidence>
<gene>
    <name evidence="1" type="ORF">K1T71_013963</name>
</gene>
<dbReference type="Proteomes" id="UP000824533">
    <property type="component" value="Linkage Group LG27"/>
</dbReference>
<evidence type="ECO:0000313" key="2">
    <source>
        <dbReference type="Proteomes" id="UP000824533"/>
    </source>
</evidence>
<protein>
    <submittedName>
        <fullName evidence="1">Uncharacterized protein</fullName>
    </submittedName>
</protein>
<keyword evidence="2" id="KW-1185">Reference proteome</keyword>
<reference evidence="1 2" key="1">
    <citation type="journal article" date="2021" name="Front. Genet.">
        <title>Chromosome-Level Genome Assembly Reveals Significant Gene Expansion in the Toll and IMD Signaling Pathways of Dendrolimus kikuchii.</title>
        <authorList>
            <person name="Zhou J."/>
            <person name="Wu P."/>
            <person name="Xiong Z."/>
            <person name="Liu N."/>
            <person name="Zhao N."/>
            <person name="Ji M."/>
            <person name="Qiu Y."/>
            <person name="Yang B."/>
        </authorList>
    </citation>
    <scope>NUCLEOTIDE SEQUENCE [LARGE SCALE GENOMIC DNA]</scope>
    <source>
        <strain evidence="1">Ann1</strain>
    </source>
</reference>
<dbReference type="EMBL" id="CM034413">
    <property type="protein sequence ID" value="KAJ0170592.1"/>
    <property type="molecule type" value="Genomic_DNA"/>
</dbReference>
<comment type="caution">
    <text evidence="1">The sequence shown here is derived from an EMBL/GenBank/DDBJ whole genome shotgun (WGS) entry which is preliminary data.</text>
</comment>
<proteinExistence type="predicted"/>